<dbReference type="Pfam" id="PF13912">
    <property type="entry name" value="zf-C2H2_6"/>
    <property type="match status" value="1"/>
</dbReference>
<dbReference type="InterPro" id="IPR013087">
    <property type="entry name" value="Znf_C2H2_type"/>
</dbReference>
<feature type="compositionally biased region" description="Acidic residues" evidence="2">
    <location>
        <begin position="246"/>
        <end position="258"/>
    </location>
</feature>
<dbReference type="PROSITE" id="PS00028">
    <property type="entry name" value="ZINC_FINGER_C2H2_1"/>
    <property type="match status" value="2"/>
</dbReference>
<dbReference type="PANTHER" id="PTHR33936:SF25">
    <property type="entry name" value="C2H2-TYPE DOMAIN-CONTAINING PROTEIN"/>
    <property type="match status" value="1"/>
</dbReference>
<feature type="compositionally biased region" description="Low complexity" evidence="2">
    <location>
        <begin position="65"/>
        <end position="96"/>
    </location>
</feature>
<dbReference type="PROSITE" id="PS50157">
    <property type="entry name" value="ZINC_FINGER_C2H2_2"/>
    <property type="match status" value="1"/>
</dbReference>
<feature type="region of interest" description="Disordered" evidence="2">
    <location>
        <begin position="224"/>
        <end position="270"/>
    </location>
</feature>
<feature type="domain" description="C2H2-type" evidence="3">
    <location>
        <begin position="460"/>
        <end position="488"/>
    </location>
</feature>
<evidence type="ECO:0000313" key="5">
    <source>
        <dbReference type="Proteomes" id="UP000005239"/>
    </source>
</evidence>
<evidence type="ECO:0000256" key="2">
    <source>
        <dbReference type="SAM" id="MobiDB-lite"/>
    </source>
</evidence>
<keyword evidence="1" id="KW-0863">Zinc-finger</keyword>
<gene>
    <name evidence="4" type="primary">WBGene00116808</name>
</gene>
<keyword evidence="1" id="KW-0479">Metal-binding</keyword>
<protein>
    <recommendedName>
        <fullName evidence="3">C2H2-type domain-containing protein</fullName>
    </recommendedName>
</protein>
<dbReference type="AlphaFoldDB" id="A0A8R1YJ35"/>
<dbReference type="EnsemblMetazoa" id="PPA27254a.1">
    <property type="protein sequence ID" value="PPA27254a.1"/>
    <property type="gene ID" value="WBGene00116808"/>
</dbReference>
<dbReference type="Proteomes" id="UP000005239">
    <property type="component" value="Unassembled WGS sequence"/>
</dbReference>
<proteinExistence type="predicted"/>
<evidence type="ECO:0000259" key="3">
    <source>
        <dbReference type="PROSITE" id="PS50157"/>
    </source>
</evidence>
<dbReference type="PANTHER" id="PTHR33936">
    <property type="entry name" value="PROTEIN CBG17840"/>
    <property type="match status" value="1"/>
</dbReference>
<reference evidence="5" key="1">
    <citation type="journal article" date="2008" name="Nat. Genet.">
        <title>The Pristionchus pacificus genome provides a unique perspective on nematode lifestyle and parasitism.</title>
        <authorList>
            <person name="Dieterich C."/>
            <person name="Clifton S.W."/>
            <person name="Schuster L.N."/>
            <person name="Chinwalla A."/>
            <person name="Delehaunty K."/>
            <person name="Dinkelacker I."/>
            <person name="Fulton L."/>
            <person name="Fulton R."/>
            <person name="Godfrey J."/>
            <person name="Minx P."/>
            <person name="Mitreva M."/>
            <person name="Roeseler W."/>
            <person name="Tian H."/>
            <person name="Witte H."/>
            <person name="Yang S.P."/>
            <person name="Wilson R.K."/>
            <person name="Sommer R.J."/>
        </authorList>
    </citation>
    <scope>NUCLEOTIDE SEQUENCE [LARGE SCALE GENOMIC DNA]</scope>
    <source>
        <strain evidence="5">PS312</strain>
    </source>
</reference>
<reference evidence="4" key="2">
    <citation type="submission" date="2022-06" db="UniProtKB">
        <authorList>
            <consortium name="EnsemblMetazoa"/>
        </authorList>
    </citation>
    <scope>IDENTIFICATION</scope>
    <source>
        <strain evidence="4">PS312</strain>
    </source>
</reference>
<feature type="compositionally biased region" description="Basic and acidic residues" evidence="2">
    <location>
        <begin position="170"/>
        <end position="194"/>
    </location>
</feature>
<keyword evidence="1" id="KW-0862">Zinc</keyword>
<dbReference type="InterPro" id="IPR052797">
    <property type="entry name" value="RegFact_GeneExpr_CellDeath"/>
</dbReference>
<name>A0A8R1YJ35_PRIPA</name>
<accession>A0A8R1YJ35</accession>
<dbReference type="SMART" id="SM00355">
    <property type="entry name" value="ZnF_C2H2"/>
    <property type="match status" value="4"/>
</dbReference>
<evidence type="ECO:0000256" key="1">
    <source>
        <dbReference type="PROSITE-ProRule" id="PRU00042"/>
    </source>
</evidence>
<dbReference type="GO" id="GO:0008270">
    <property type="term" value="F:zinc ion binding"/>
    <property type="evidence" value="ECO:0007669"/>
    <property type="project" value="UniProtKB-KW"/>
</dbReference>
<organism evidence="4 5">
    <name type="scientific">Pristionchus pacificus</name>
    <name type="common">Parasitic nematode worm</name>
    <dbReference type="NCBI Taxonomy" id="54126"/>
    <lineage>
        <taxon>Eukaryota</taxon>
        <taxon>Metazoa</taxon>
        <taxon>Ecdysozoa</taxon>
        <taxon>Nematoda</taxon>
        <taxon>Chromadorea</taxon>
        <taxon>Rhabditida</taxon>
        <taxon>Rhabditina</taxon>
        <taxon>Diplogasteromorpha</taxon>
        <taxon>Diplogasteroidea</taxon>
        <taxon>Neodiplogasteridae</taxon>
        <taxon>Pristionchus</taxon>
    </lineage>
</organism>
<keyword evidence="5" id="KW-1185">Reference proteome</keyword>
<sequence length="1065" mass="121011">MPPKKRAATVSPKKGATKKQEEVVPSPIDDIDSEGDVQEKETKKAVPSTKAPARKRGRRAETEEAAAVAAEEAAAAAVDDEAPPTLAVEEAAAAAGGEEEEQEQIVVTRDEEEEEGESSVTGRKEDEGGAADAATVPTTPKNARGAGTVLISPTTVPKEHHTPNRRVPRLKMEEEQSEDVKKAQAIEDEREKVTKPTKARLGPIRRPTSPVRTRGFTAAATLSATMKESKDRLRRKRESEPAAPVEEGDEVVDVETDGGEPVTDGNSEEANTCDVCNQRFPLQQEMLEHQLGAHKKEVCHQRDRGGSLMCAHPHCGLALKDMPTQLAHLAGYHNQIQFRIRQQHFASEEAFMAWKADSEARAKCNYIARNEEIQIEEGVTELELYCECSEEWRNTDKTKGMPPMLACPAHFTVRLDRNKDKVLIIGCTSHLGHLKKPNWSVYEPSESLLKARAGVSQKQSKCHICGEWFRSRTALTIHRRSVHPTEIRTATIACGDPHCTVVVDTMLSLCEHVVDAHKREDLTIEEYRFNSIEDFEVWKERMEADTMSYYTKVSGRQRAAPSGPNSDCFFRYYQCHLSGFNQRPSKHKTPEEMERIKIRNRTTKKMNRFCTAFMNIKINDGDGSVLLKGCLGHFGHECDIRRVPMPNSLRAEIVKLLEQGVTEDDVMAIIKEKASQHDRAYYLQKYEVKNIVKKLIKESNGAMYYKYDDDEEMGVEDEEAEWQEMKRPFTSAMYRSNITHPKRVKMGTYALQFATSMPRKRRLVYRHEGDQHEMHEGDEYYESVVEEMTADMDEHVTYVEEAEMEADAAERLHMVQQGDEHHEAMEVQHHEMQEDMVNEASTSAAVPHGRRRKQVMPGSRAAAALMQPQQQQLLQHQQHQQHLMQQHAAAGAGRIPLLKDGSERSMMNERDRQLELTIHNIRRKIMFMTEQVKRCKDPQLSAQMLEEVRNLETRMARIIPQTGPGRLPDTIPHYNRGRRDMEEEVEEEVVEGYYEEEEEMVEEGEYYEMEDDGQPGPSSMIVPRRAYGHHEVIYQEVGSPGVEVDVEDLEELEEGDEIGEMVELP</sequence>
<evidence type="ECO:0000313" key="4">
    <source>
        <dbReference type="EnsemblMetazoa" id="PPA27254a.1"/>
    </source>
</evidence>
<feature type="region of interest" description="Disordered" evidence="2">
    <location>
        <begin position="1"/>
        <end position="211"/>
    </location>
</feature>